<dbReference type="OrthoDB" id="7356022at2"/>
<name>A0A364NWA7_9PROT</name>
<reference evidence="2 3" key="1">
    <citation type="submission" date="2017-11" db="EMBL/GenBank/DDBJ databases">
        <title>Draft genome sequence of magnetotactic bacterium Magnetospirillum kuznetsovii LBB-42.</title>
        <authorList>
            <person name="Grouzdev D.S."/>
            <person name="Rysina M.S."/>
            <person name="Baslerov R.V."/>
            <person name="Koziaeva V."/>
        </authorList>
    </citation>
    <scope>NUCLEOTIDE SEQUENCE [LARGE SCALE GENOMIC DNA]</scope>
    <source>
        <strain evidence="2 3">LBB-42</strain>
    </source>
</reference>
<feature type="compositionally biased region" description="Basic and acidic residues" evidence="1">
    <location>
        <begin position="67"/>
        <end position="77"/>
    </location>
</feature>
<feature type="region of interest" description="Disordered" evidence="1">
    <location>
        <begin position="60"/>
        <end position="82"/>
    </location>
</feature>
<evidence type="ECO:0000313" key="2">
    <source>
        <dbReference type="EMBL" id="RAU21333.1"/>
    </source>
</evidence>
<dbReference type="EMBL" id="PGTO01000011">
    <property type="protein sequence ID" value="RAU21333.1"/>
    <property type="molecule type" value="Genomic_DNA"/>
</dbReference>
<accession>A0A364NWA7</accession>
<proteinExistence type="predicted"/>
<dbReference type="AlphaFoldDB" id="A0A364NWA7"/>
<dbReference type="Proteomes" id="UP000251075">
    <property type="component" value="Unassembled WGS sequence"/>
</dbReference>
<keyword evidence="3" id="KW-1185">Reference proteome</keyword>
<organism evidence="2 3">
    <name type="scientific">Paramagnetospirillum kuznetsovii</name>
    <dbReference type="NCBI Taxonomy" id="2053833"/>
    <lineage>
        <taxon>Bacteria</taxon>
        <taxon>Pseudomonadati</taxon>
        <taxon>Pseudomonadota</taxon>
        <taxon>Alphaproteobacteria</taxon>
        <taxon>Rhodospirillales</taxon>
        <taxon>Magnetospirillaceae</taxon>
        <taxon>Paramagnetospirillum</taxon>
    </lineage>
</organism>
<gene>
    <name evidence="2" type="ORF">CU669_14280</name>
</gene>
<dbReference type="RefSeq" id="WP_112145854.1">
    <property type="nucleotide sequence ID" value="NZ_PGTO01000011.1"/>
</dbReference>
<comment type="caution">
    <text evidence="2">The sequence shown here is derived from an EMBL/GenBank/DDBJ whole genome shotgun (WGS) entry which is preliminary data.</text>
</comment>
<evidence type="ECO:0000313" key="3">
    <source>
        <dbReference type="Proteomes" id="UP000251075"/>
    </source>
</evidence>
<protein>
    <submittedName>
        <fullName evidence="2">Uncharacterized protein</fullName>
    </submittedName>
</protein>
<sequence>MALSTKQVGSAASSSVAAATARIGNGGRNVASTTRGDVEKLDFNPNLGVNGEQILRFQQESGNLNPDGKRGSRENRDGFTPLLNRGNLGIELDNTDDHNADGSPKLFLDQVLRGIGSYEENMRVTSPASVKPGSVMNYLF</sequence>
<evidence type="ECO:0000256" key="1">
    <source>
        <dbReference type="SAM" id="MobiDB-lite"/>
    </source>
</evidence>